<dbReference type="InterPro" id="IPR009091">
    <property type="entry name" value="RCC1/BLIP-II"/>
</dbReference>
<reference evidence="1 2" key="1">
    <citation type="submission" date="2016-11" db="EMBL/GenBank/DDBJ databases">
        <title>The macronuclear genome of Stentor coeruleus: a giant cell with tiny introns.</title>
        <authorList>
            <person name="Slabodnick M."/>
            <person name="Ruby J.G."/>
            <person name="Reiff S.B."/>
            <person name="Swart E.C."/>
            <person name="Gosai S."/>
            <person name="Prabakaran S."/>
            <person name="Witkowska E."/>
            <person name="Larue G.E."/>
            <person name="Fisher S."/>
            <person name="Freeman R.M."/>
            <person name="Gunawardena J."/>
            <person name="Chu W."/>
            <person name="Stover N.A."/>
            <person name="Gregory B.D."/>
            <person name="Nowacki M."/>
            <person name="Derisi J."/>
            <person name="Roy S.W."/>
            <person name="Marshall W.F."/>
            <person name="Sood P."/>
        </authorList>
    </citation>
    <scope>NUCLEOTIDE SEQUENCE [LARGE SCALE GENOMIC DNA]</scope>
    <source>
        <strain evidence="1">WM001</strain>
    </source>
</reference>
<dbReference type="Gene3D" id="2.130.10.30">
    <property type="entry name" value="Regulator of chromosome condensation 1/beta-lactamase-inhibitor protein II"/>
    <property type="match status" value="1"/>
</dbReference>
<name>A0A1R2B1N9_9CILI</name>
<evidence type="ECO:0000313" key="1">
    <source>
        <dbReference type="EMBL" id="OMJ70657.1"/>
    </source>
</evidence>
<organism evidence="1 2">
    <name type="scientific">Stentor coeruleus</name>
    <dbReference type="NCBI Taxonomy" id="5963"/>
    <lineage>
        <taxon>Eukaryota</taxon>
        <taxon>Sar</taxon>
        <taxon>Alveolata</taxon>
        <taxon>Ciliophora</taxon>
        <taxon>Postciliodesmatophora</taxon>
        <taxon>Heterotrichea</taxon>
        <taxon>Heterotrichida</taxon>
        <taxon>Stentoridae</taxon>
        <taxon>Stentor</taxon>
    </lineage>
</organism>
<evidence type="ECO:0000313" key="2">
    <source>
        <dbReference type="Proteomes" id="UP000187209"/>
    </source>
</evidence>
<sequence>MDYLHVQLFTAPSSIVKYVITDQQKLYLDVSGHVYRKIPVKIPTKVINISSYNSISIFATIDGVYTQGNDVFKQGLLGLQNKPSSKTPVRLEIKGVYIECSISSTHAGALSQDGRIYIWGNLIHIGINQKKPYELIIPDKSSPIQIHCAKTFTAVLVYPGLLYIYKGSIIPFYINELMDLSIIWISGNEQFIAMTTENNQVYVWNNNGKLVNLPLCEGHRIKSIACSWKGIIGICDGLDIAYIWTHCKNEKFIGRILDCEANLRVFSGWKIAALITVDKVSGSCDFTSESLCKTRNSIEEQIFSLPEMPYRNSITTSSSSTVTINKYLSSETLRIFQSLILSQFKQVFILIKISSLQFLSCKKISKALSSFYNRFYMYELQNSFLKLKIPYKILQKFTTSLQKIFNIKILKNVFVHIKSYNNYLNYIIYAINNFTISITRIQFNIKLKSLICIKNHQTSSVFLYKITQTLYSRLSEYFSIIKILYIEKCLEKFVRNLSLLEMMHNMYNKKCSLETLAEGPRKMKRAIISYDKLLMSVRRKKQKEIMIIRESLNSPRLIKRNSDFNGKNLSLNVGDQSLGSTERRLEYSLRLNQKLQKISMNKNAVKTCGRVEGKYRTDRISFMVRALYRPVYSIFMSFL</sequence>
<dbReference type="Proteomes" id="UP000187209">
    <property type="component" value="Unassembled WGS sequence"/>
</dbReference>
<comment type="caution">
    <text evidence="1">The sequence shown here is derived from an EMBL/GenBank/DDBJ whole genome shotgun (WGS) entry which is preliminary data.</text>
</comment>
<accession>A0A1R2B1N9</accession>
<dbReference type="SUPFAM" id="SSF50985">
    <property type="entry name" value="RCC1/BLIP-II"/>
    <property type="match status" value="1"/>
</dbReference>
<dbReference type="EMBL" id="MPUH01001066">
    <property type="protein sequence ID" value="OMJ70657.1"/>
    <property type="molecule type" value="Genomic_DNA"/>
</dbReference>
<dbReference type="AlphaFoldDB" id="A0A1R2B1N9"/>
<proteinExistence type="predicted"/>
<gene>
    <name evidence="1" type="ORF">SteCoe_31317</name>
</gene>
<keyword evidence="2" id="KW-1185">Reference proteome</keyword>
<protein>
    <submittedName>
        <fullName evidence="1">Uncharacterized protein</fullName>
    </submittedName>
</protein>